<dbReference type="Proteomes" id="UP000565441">
    <property type="component" value="Unassembled WGS sequence"/>
</dbReference>
<accession>A0A8H5MAV1</accession>
<feature type="compositionally biased region" description="Acidic residues" evidence="1">
    <location>
        <begin position="547"/>
        <end position="560"/>
    </location>
</feature>
<evidence type="ECO:0000313" key="2">
    <source>
        <dbReference type="EMBL" id="KAF5387157.1"/>
    </source>
</evidence>
<dbReference type="AlphaFoldDB" id="A0A8H5MAV1"/>
<evidence type="ECO:0000313" key="3">
    <source>
        <dbReference type="Proteomes" id="UP000565441"/>
    </source>
</evidence>
<comment type="caution">
    <text evidence="2">The sequence shown here is derived from an EMBL/GenBank/DDBJ whole genome shotgun (WGS) entry which is preliminary data.</text>
</comment>
<keyword evidence="3" id="KW-1185">Reference proteome</keyword>
<reference evidence="2 3" key="1">
    <citation type="journal article" date="2020" name="ISME J.">
        <title>Uncovering the hidden diversity of litter-decomposition mechanisms in mushroom-forming fungi.</title>
        <authorList>
            <person name="Floudas D."/>
            <person name="Bentzer J."/>
            <person name="Ahren D."/>
            <person name="Johansson T."/>
            <person name="Persson P."/>
            <person name="Tunlid A."/>
        </authorList>
    </citation>
    <scope>NUCLEOTIDE SEQUENCE [LARGE SCALE GENOMIC DNA]</scope>
    <source>
        <strain evidence="2 3">CBS 661.87</strain>
    </source>
</reference>
<feature type="compositionally biased region" description="Acidic residues" evidence="1">
    <location>
        <begin position="1"/>
        <end position="11"/>
    </location>
</feature>
<evidence type="ECO:0000256" key="1">
    <source>
        <dbReference type="SAM" id="MobiDB-lite"/>
    </source>
</evidence>
<feature type="compositionally biased region" description="Basic and acidic residues" evidence="1">
    <location>
        <begin position="537"/>
        <end position="546"/>
    </location>
</feature>
<gene>
    <name evidence="2" type="ORF">D9615_001691</name>
</gene>
<feature type="region of interest" description="Disordered" evidence="1">
    <location>
        <begin position="520"/>
        <end position="767"/>
    </location>
</feature>
<feature type="region of interest" description="Disordered" evidence="1">
    <location>
        <begin position="410"/>
        <end position="430"/>
    </location>
</feature>
<name>A0A8H5MAV1_9AGAR</name>
<feature type="compositionally biased region" description="Acidic residues" evidence="1">
    <location>
        <begin position="743"/>
        <end position="753"/>
    </location>
</feature>
<dbReference type="EMBL" id="JAACJP010000002">
    <property type="protein sequence ID" value="KAF5387157.1"/>
    <property type="molecule type" value="Genomic_DNA"/>
</dbReference>
<organism evidence="2 3">
    <name type="scientific">Tricholomella constricta</name>
    <dbReference type="NCBI Taxonomy" id="117010"/>
    <lineage>
        <taxon>Eukaryota</taxon>
        <taxon>Fungi</taxon>
        <taxon>Dikarya</taxon>
        <taxon>Basidiomycota</taxon>
        <taxon>Agaricomycotina</taxon>
        <taxon>Agaricomycetes</taxon>
        <taxon>Agaricomycetidae</taxon>
        <taxon>Agaricales</taxon>
        <taxon>Tricholomatineae</taxon>
        <taxon>Lyophyllaceae</taxon>
        <taxon>Tricholomella</taxon>
    </lineage>
</organism>
<feature type="compositionally biased region" description="Acidic residues" evidence="1">
    <location>
        <begin position="696"/>
        <end position="713"/>
    </location>
</feature>
<feature type="compositionally biased region" description="Low complexity" evidence="1">
    <location>
        <begin position="723"/>
        <end position="738"/>
    </location>
</feature>
<sequence>MTDEATMEDDGQTTPLEESGVTIEVDMEPYDETHNTEYEMEDGSEDPDLETAEIVDVEVYDASRAHSPDASHGHEAPVVPVNEPVDHISNPAEFLQPSSSTHTPSISLEEESFDAFTPVVHAPADSPRLQTPTVSTHENDMLHAHAEKEQPLIHTENLQLGHQTVLNESTDNVPEEPLLGQHPDADEQHTSAVHDFGASDGAAESHTSHLSPAEILGAPLEEHPCPHGVEAQTQSHEFDPSAVSTDPHEISRGVYIDPPPAVLISVSTDAPSISLFNAPSKSRLNTPSNGDSDLSELVVLLDHLPTLYYEPLSSVFEALRQDEYLGSMLDISNGELLLDAYDLELVMSEDYTFAHELSLHDLNVLHDGLNKPGPLRLRLRTLSPRFIDRYHLLQEQIASFQVTDAKDAVVEPSAEDIQNEDTSSDTQPQLEREYDIEEQDHLQESDAQHPETDNSGAVDLHQEAVVEEDAQALASHVQEQKEEAEGEHEELEYVDISKEIGHLSHEESILPVVEADLAHEVYDPDAPEAKSGGIVEYEQHDEQYGEEHDEDGEHDGDGDAQAEALHDAHESRAEPEDGPDISVVPSNEHWSEVDEENTATSQSPETAAKLPISDAPPSKTASAQHGDSPLEFVDLQEISGEPGSVSTNLNDLPGDELDVITNVDGEPDEPGSSADATLVAAAPESAEPQGTSYDLDPWDDTLDGEGELDTTWEVEEHEHETASNLSSVTLSSKTSTKRSLSEAELEEYEDEEGLPPSSPDPKRPRVQ</sequence>
<proteinExistence type="predicted"/>
<dbReference type="OrthoDB" id="2507795at2759"/>
<protein>
    <submittedName>
        <fullName evidence="2">Uncharacterized protein</fullName>
    </submittedName>
</protein>
<feature type="compositionally biased region" description="Basic and acidic residues" evidence="1">
    <location>
        <begin position="564"/>
        <end position="575"/>
    </location>
</feature>
<feature type="compositionally biased region" description="Acidic residues" evidence="1">
    <location>
        <begin position="413"/>
        <end position="423"/>
    </location>
</feature>
<feature type="region of interest" description="Disordered" evidence="1">
    <location>
        <begin position="470"/>
        <end position="490"/>
    </location>
</feature>
<feature type="region of interest" description="Disordered" evidence="1">
    <location>
        <begin position="1"/>
        <end position="30"/>
    </location>
</feature>